<dbReference type="OrthoDB" id="2274698at2759"/>
<dbReference type="InterPro" id="IPR018823">
    <property type="entry name" value="ArAE_2_N"/>
</dbReference>
<feature type="transmembrane region" description="Helical" evidence="5">
    <location>
        <begin position="206"/>
        <end position="225"/>
    </location>
</feature>
<feature type="transmembrane region" description="Helical" evidence="5">
    <location>
        <begin position="681"/>
        <end position="699"/>
    </location>
</feature>
<dbReference type="GO" id="GO:0016020">
    <property type="term" value="C:membrane"/>
    <property type="evidence" value="ECO:0007669"/>
    <property type="project" value="UniProtKB-SubCell"/>
</dbReference>
<feature type="domain" description="DUF2421" evidence="6">
    <location>
        <begin position="761"/>
        <end position="975"/>
    </location>
</feature>
<dbReference type="Proteomes" id="UP000054771">
    <property type="component" value="Unassembled WGS sequence"/>
</dbReference>
<dbReference type="Pfam" id="PF10337">
    <property type="entry name" value="ArAE_2_N"/>
    <property type="match status" value="1"/>
</dbReference>
<sequence length="985" mass="108444">MSEPEKIEKPRRRLPSVLDHFNARDLKIFFRCWVAVWVASILMFIQPVLSNFGAATFFAGMVLFINPPSGVLFVYILGSLTLFIGICLAWAWGVITMKAALAARPDAETQARLASLQQAAGAEARTTGASASLIAQRMIFDGWMLDARVTVIMYCMLCLFIYLMSRLRAANPKTALTSLFGIIITDIFLCYGPVLPSFNGTLPLSLVKPAAAGVGIGFACAVLFFPRSTSDIILEGIEDVVEHLKAPLQFSFASSSKGLGKPDVDYLEKCQALVIGMYQKLEPSFAFLPLDFSIGCWGADTVKAFQHPIRQLVMAILSLSDFHKSSIQGDIQINTLRGRLIHSSDGEPDEKKTKEVGAHQRAQLAELVNALHEEHYSIPEEVATKLRGTGLTAIEGCLEGLTVIKESVQFVGRQHWYRKASSEQHAQASQRIRAVIENLQQTRTVFLRDMTEGLVDAYGPVLENFSSGQGDRKRNLSGIIVCMNFQEHMINALKTTEALLTEIFNHFPAASRTRIWWPTSLKYAASWAIGKNNKAPAMAAGATDNPDEVQVGEATKAAQGKKEPILGAHRGYRPKARHPVGKAILGVYHWFTCDNGLYALRMVVVTLAISILAVLPNTAGFFYRERGLWGLIMAQTGLLVYMADFTFSVFSRLVGTIVGGLFGLLAWYIGSGGGPGNPYGLSAIMAAMLVIFLWIRLYLPPNLLQGGILAAATFLLVVAYSYVDTHTPTYGDPGVGYNVFWRRLLLVLIGIGAATIVQIFPRPPSAARHICKSLSRSFRTLSDHYALLLSCWNHPHADADGRALAEPIWMELTEILHLLEDPISNLRFEFSSSRFDSASLAQVRRICHVINNTLARLLVASSTLSPEYRTRLAQMTGFLDHRCIGEIMAVLGICEQSLRTGDAPPEILPTPLVRRALDYGRSFQNKNQAGYLLSTEMLRDEEYRGYCVALAAYIRFLGSVDDLVLVVKGVLGEAHLVAEDLAEEV</sequence>
<keyword evidence="3 5" id="KW-1133">Transmembrane helix</keyword>
<feature type="transmembrane region" description="Helical" evidence="5">
    <location>
        <begin position="598"/>
        <end position="615"/>
    </location>
</feature>
<feature type="transmembrane region" description="Helical" evidence="5">
    <location>
        <begin position="627"/>
        <end position="643"/>
    </location>
</feature>
<feature type="transmembrane region" description="Helical" evidence="5">
    <location>
        <begin position="650"/>
        <end position="669"/>
    </location>
</feature>
<name>A0A0U5FW81_ASPCI</name>
<dbReference type="InterPro" id="IPR018820">
    <property type="entry name" value="BRE4-related_DUF2421"/>
</dbReference>
<evidence type="ECO:0000313" key="10">
    <source>
        <dbReference type="Proteomes" id="UP000054771"/>
    </source>
</evidence>
<evidence type="ECO:0000256" key="3">
    <source>
        <dbReference type="ARBA" id="ARBA00022989"/>
    </source>
</evidence>
<feature type="transmembrane region" description="Helical" evidence="5">
    <location>
        <begin position="72"/>
        <end position="95"/>
    </location>
</feature>
<dbReference type="PANTHER" id="PTHR37994">
    <property type="entry name" value="ARAE_2_N DOMAIN-CONTAINING PROTEIN-RELATED"/>
    <property type="match status" value="1"/>
</dbReference>
<dbReference type="Pfam" id="PF13515">
    <property type="entry name" value="FUSC_2"/>
    <property type="match status" value="1"/>
</dbReference>
<dbReference type="InterPro" id="IPR049453">
    <property type="entry name" value="Memb_transporter_dom"/>
</dbReference>
<keyword evidence="10" id="KW-1185">Reference proteome</keyword>
<evidence type="ECO:0000256" key="4">
    <source>
        <dbReference type="ARBA" id="ARBA00023136"/>
    </source>
</evidence>
<feature type="transmembrane region" description="Helical" evidence="5">
    <location>
        <begin position="147"/>
        <end position="164"/>
    </location>
</feature>
<gene>
    <name evidence="9" type="ORF">ASPCAL04712</name>
</gene>
<keyword evidence="4 5" id="KW-0472">Membrane</keyword>
<feature type="domain" description="Putative ER transporter 6TM N-terminal" evidence="7">
    <location>
        <begin position="17"/>
        <end position="456"/>
    </location>
</feature>
<keyword evidence="2 5" id="KW-0812">Transmembrane</keyword>
<protein>
    <recommendedName>
        <fullName evidence="11">ER transporter 6TM N-terminal domain-containing protein</fullName>
    </recommendedName>
</protein>
<feature type="transmembrane region" description="Helical" evidence="5">
    <location>
        <begin position="34"/>
        <end position="65"/>
    </location>
</feature>
<dbReference type="STRING" id="454130.A0A0U5FW81"/>
<dbReference type="OMA" id="DTHIPSY"/>
<evidence type="ECO:0000256" key="2">
    <source>
        <dbReference type="ARBA" id="ARBA00022692"/>
    </source>
</evidence>
<evidence type="ECO:0000259" key="8">
    <source>
        <dbReference type="Pfam" id="PF13515"/>
    </source>
</evidence>
<accession>A0A0U5FW81</accession>
<evidence type="ECO:0000313" key="9">
    <source>
        <dbReference type="EMBL" id="CEL03558.1"/>
    </source>
</evidence>
<dbReference type="EMBL" id="CDMC01000003">
    <property type="protein sequence ID" value="CEL03558.1"/>
    <property type="molecule type" value="Genomic_DNA"/>
</dbReference>
<dbReference type="PANTHER" id="PTHR37994:SF3">
    <property type="entry name" value="ER TRANSPORTER 6TM N-TERMINAL DOMAIN-CONTAINING PROTEIN"/>
    <property type="match status" value="1"/>
</dbReference>
<dbReference type="AlphaFoldDB" id="A0A0U5FW81"/>
<feature type="transmembrane region" description="Helical" evidence="5">
    <location>
        <begin position="743"/>
        <end position="760"/>
    </location>
</feature>
<proteinExistence type="predicted"/>
<feature type="transmembrane region" description="Helical" evidence="5">
    <location>
        <begin position="706"/>
        <end position="723"/>
    </location>
</feature>
<dbReference type="Pfam" id="PF10334">
    <property type="entry name" value="BRE4"/>
    <property type="match status" value="1"/>
</dbReference>
<evidence type="ECO:0000256" key="1">
    <source>
        <dbReference type="ARBA" id="ARBA00004141"/>
    </source>
</evidence>
<evidence type="ECO:0008006" key="11">
    <source>
        <dbReference type="Google" id="ProtNLM"/>
    </source>
</evidence>
<evidence type="ECO:0000259" key="7">
    <source>
        <dbReference type="Pfam" id="PF10337"/>
    </source>
</evidence>
<evidence type="ECO:0000259" key="6">
    <source>
        <dbReference type="Pfam" id="PF10334"/>
    </source>
</evidence>
<organism evidence="9 10">
    <name type="scientific">Aspergillus calidoustus</name>
    <dbReference type="NCBI Taxonomy" id="454130"/>
    <lineage>
        <taxon>Eukaryota</taxon>
        <taxon>Fungi</taxon>
        <taxon>Dikarya</taxon>
        <taxon>Ascomycota</taxon>
        <taxon>Pezizomycotina</taxon>
        <taxon>Eurotiomycetes</taxon>
        <taxon>Eurotiomycetidae</taxon>
        <taxon>Eurotiales</taxon>
        <taxon>Aspergillaceae</taxon>
        <taxon>Aspergillus</taxon>
        <taxon>Aspergillus subgen. Nidulantes</taxon>
    </lineage>
</organism>
<reference evidence="10" key="1">
    <citation type="journal article" date="2016" name="Genome Announc.">
        <title>Draft genome sequences of fungus Aspergillus calidoustus.</title>
        <authorList>
            <person name="Horn F."/>
            <person name="Linde J."/>
            <person name="Mattern D.J."/>
            <person name="Walther G."/>
            <person name="Guthke R."/>
            <person name="Scherlach K."/>
            <person name="Martin K."/>
            <person name="Brakhage A.A."/>
            <person name="Petzke L."/>
            <person name="Valiante V."/>
        </authorList>
    </citation>
    <scope>NUCLEOTIDE SEQUENCE [LARGE SCALE GENOMIC DNA]</scope>
    <source>
        <strain evidence="10">SF006504</strain>
    </source>
</reference>
<feature type="transmembrane region" description="Helical" evidence="5">
    <location>
        <begin position="176"/>
        <end position="194"/>
    </location>
</feature>
<evidence type="ECO:0000256" key="5">
    <source>
        <dbReference type="SAM" id="Phobius"/>
    </source>
</evidence>
<comment type="subcellular location">
    <subcellularLocation>
        <location evidence="1">Membrane</location>
        <topology evidence="1">Multi-pass membrane protein</topology>
    </subcellularLocation>
</comment>
<feature type="domain" description="Integral membrane bound transporter" evidence="8">
    <location>
        <begin position="621"/>
        <end position="756"/>
    </location>
</feature>